<dbReference type="InterPro" id="IPR005467">
    <property type="entry name" value="His_kinase_dom"/>
</dbReference>
<dbReference type="CDD" id="cd00130">
    <property type="entry name" value="PAS"/>
    <property type="match status" value="1"/>
</dbReference>
<dbReference type="InterPro" id="IPR000700">
    <property type="entry name" value="PAS-assoc_C"/>
</dbReference>
<dbReference type="InterPro" id="IPR004358">
    <property type="entry name" value="Sig_transdc_His_kin-like_C"/>
</dbReference>
<dbReference type="AlphaFoldDB" id="A0A4R2P2T6"/>
<dbReference type="GO" id="GO:0000155">
    <property type="term" value="F:phosphorelay sensor kinase activity"/>
    <property type="evidence" value="ECO:0007669"/>
    <property type="project" value="InterPro"/>
</dbReference>
<dbReference type="SUPFAM" id="SSF55874">
    <property type="entry name" value="ATPase domain of HSP90 chaperone/DNA topoisomerase II/histidine kinase"/>
    <property type="match status" value="1"/>
</dbReference>
<dbReference type="Pfam" id="PF00512">
    <property type="entry name" value="HisKA"/>
    <property type="match status" value="1"/>
</dbReference>
<proteinExistence type="predicted"/>
<sequence>MNQRLFKKCHTLKVDSIEIHSYLQESFFHCLGEALCVDEKKAFEKISVWSAMLLNRATQFDALPEIPLFPDHLYRSVLFTFMEEEINHNHIPPAHLIQIVKRADCLIHYASTFFVPSHFELLHDSPDEESKITLGELCDLMGALKEATILTITDKDDNIKYANDKFCQITKYSSEELIGQNHAQLLSSSFHNDIFFRDIRAAIKGGRVWKGDICNKAKDGSIYWVDTTIVPFLDSKGETYQHIAIQHDITEQKNTENMLHKTEQLSMVGELAAGIAHEIRNPLTTIRGFVQILDSFTGDRRFQYSKVILDEIDRINFIVSEFMVFAKPHTVHFSVCNMIAILKSVSHLMEPEAALKNVKITHDFSNCDIVIYGEKNQLTQVFMNMIKNSIDALPDGGQIKLSIKLRDNEALVTIQDNGLGMTEEQVNKIGEPFYTTKAGGNGLGLMVSYKIIDNHHGRIMVESELNKGTTFLISFPLLK</sequence>
<dbReference type="Gene3D" id="1.10.287.130">
    <property type="match status" value="1"/>
</dbReference>
<comment type="catalytic activity">
    <reaction evidence="1">
        <text>ATP + protein L-histidine = ADP + protein N-phospho-L-histidine.</text>
        <dbReference type="EC" id="2.7.13.3"/>
    </reaction>
</comment>
<organism evidence="12 13">
    <name type="scientific">Scopulibacillus darangshiensis</name>
    <dbReference type="NCBI Taxonomy" id="442528"/>
    <lineage>
        <taxon>Bacteria</taxon>
        <taxon>Bacillati</taxon>
        <taxon>Bacillota</taxon>
        <taxon>Bacilli</taxon>
        <taxon>Bacillales</taxon>
        <taxon>Sporolactobacillaceae</taxon>
        <taxon>Scopulibacillus</taxon>
    </lineage>
</organism>
<keyword evidence="7" id="KW-0067">ATP-binding</keyword>
<dbReference type="Pfam" id="PF13426">
    <property type="entry name" value="PAS_9"/>
    <property type="match status" value="1"/>
</dbReference>
<dbReference type="NCBIfam" id="TIGR00229">
    <property type="entry name" value="sensory_box"/>
    <property type="match status" value="1"/>
</dbReference>
<evidence type="ECO:0000256" key="5">
    <source>
        <dbReference type="ARBA" id="ARBA00022741"/>
    </source>
</evidence>
<reference evidence="12 13" key="1">
    <citation type="submission" date="2019-03" db="EMBL/GenBank/DDBJ databases">
        <title>Genomic Encyclopedia of Type Strains, Phase IV (KMG-IV): sequencing the most valuable type-strain genomes for metagenomic binning, comparative biology and taxonomic classification.</title>
        <authorList>
            <person name="Goeker M."/>
        </authorList>
    </citation>
    <scope>NUCLEOTIDE SEQUENCE [LARGE SCALE GENOMIC DNA]</scope>
    <source>
        <strain evidence="12 13">DSM 19377</strain>
    </source>
</reference>
<feature type="domain" description="PAC" evidence="11">
    <location>
        <begin position="207"/>
        <end position="261"/>
    </location>
</feature>
<dbReference type="SMART" id="SM00086">
    <property type="entry name" value="PAC"/>
    <property type="match status" value="1"/>
</dbReference>
<keyword evidence="5" id="KW-0547">Nucleotide-binding</keyword>
<gene>
    <name evidence="12" type="ORF">EV207_11345</name>
</gene>
<dbReference type="InterPro" id="IPR003594">
    <property type="entry name" value="HATPase_dom"/>
</dbReference>
<evidence type="ECO:0000259" key="9">
    <source>
        <dbReference type="PROSITE" id="PS50109"/>
    </source>
</evidence>
<evidence type="ECO:0000256" key="1">
    <source>
        <dbReference type="ARBA" id="ARBA00000085"/>
    </source>
</evidence>
<evidence type="ECO:0000256" key="2">
    <source>
        <dbReference type="ARBA" id="ARBA00012438"/>
    </source>
</evidence>
<dbReference type="Gene3D" id="3.30.565.10">
    <property type="entry name" value="Histidine kinase-like ATPase, C-terminal domain"/>
    <property type="match status" value="1"/>
</dbReference>
<evidence type="ECO:0000256" key="8">
    <source>
        <dbReference type="ARBA" id="ARBA00023012"/>
    </source>
</evidence>
<feature type="domain" description="Histidine kinase" evidence="9">
    <location>
        <begin position="274"/>
        <end position="479"/>
    </location>
</feature>
<evidence type="ECO:0000259" key="10">
    <source>
        <dbReference type="PROSITE" id="PS50112"/>
    </source>
</evidence>
<dbReference type="InterPro" id="IPR035965">
    <property type="entry name" value="PAS-like_dom_sf"/>
</dbReference>
<dbReference type="PROSITE" id="PS50112">
    <property type="entry name" value="PAS"/>
    <property type="match status" value="1"/>
</dbReference>
<dbReference type="SMART" id="SM00387">
    <property type="entry name" value="HATPase_c"/>
    <property type="match status" value="1"/>
</dbReference>
<evidence type="ECO:0000256" key="6">
    <source>
        <dbReference type="ARBA" id="ARBA00022777"/>
    </source>
</evidence>
<dbReference type="CDD" id="cd00082">
    <property type="entry name" value="HisKA"/>
    <property type="match status" value="1"/>
</dbReference>
<comment type="caution">
    <text evidence="12">The sequence shown here is derived from an EMBL/GenBank/DDBJ whole genome shotgun (WGS) entry which is preliminary data.</text>
</comment>
<dbReference type="EMBL" id="SLXK01000013">
    <property type="protein sequence ID" value="TCP29010.1"/>
    <property type="molecule type" value="Genomic_DNA"/>
</dbReference>
<dbReference type="GO" id="GO:0005524">
    <property type="term" value="F:ATP binding"/>
    <property type="evidence" value="ECO:0007669"/>
    <property type="project" value="UniProtKB-KW"/>
</dbReference>
<dbReference type="SUPFAM" id="SSF47384">
    <property type="entry name" value="Homodimeric domain of signal transducing histidine kinase"/>
    <property type="match status" value="1"/>
</dbReference>
<dbReference type="PANTHER" id="PTHR43065:SF34">
    <property type="entry name" value="SPORULATION KINASE A"/>
    <property type="match status" value="1"/>
</dbReference>
<accession>A0A4R2P2T6</accession>
<evidence type="ECO:0000313" key="12">
    <source>
        <dbReference type="EMBL" id="TCP29010.1"/>
    </source>
</evidence>
<dbReference type="EC" id="2.7.13.3" evidence="2"/>
<dbReference type="PANTHER" id="PTHR43065">
    <property type="entry name" value="SENSOR HISTIDINE KINASE"/>
    <property type="match status" value="1"/>
</dbReference>
<keyword evidence="13" id="KW-1185">Reference proteome</keyword>
<keyword evidence="6" id="KW-0418">Kinase</keyword>
<dbReference type="InterPro" id="IPR036890">
    <property type="entry name" value="HATPase_C_sf"/>
</dbReference>
<dbReference type="Proteomes" id="UP000295416">
    <property type="component" value="Unassembled WGS sequence"/>
</dbReference>
<dbReference type="PROSITE" id="PS50113">
    <property type="entry name" value="PAC"/>
    <property type="match status" value="1"/>
</dbReference>
<evidence type="ECO:0000313" key="13">
    <source>
        <dbReference type="Proteomes" id="UP000295416"/>
    </source>
</evidence>
<feature type="domain" description="PAS" evidence="10">
    <location>
        <begin position="150"/>
        <end position="193"/>
    </location>
</feature>
<dbReference type="Gene3D" id="3.30.450.20">
    <property type="entry name" value="PAS domain"/>
    <property type="match status" value="1"/>
</dbReference>
<dbReference type="InterPro" id="IPR000014">
    <property type="entry name" value="PAS"/>
</dbReference>
<dbReference type="InterPro" id="IPR001610">
    <property type="entry name" value="PAC"/>
</dbReference>
<evidence type="ECO:0000256" key="4">
    <source>
        <dbReference type="ARBA" id="ARBA00022679"/>
    </source>
</evidence>
<keyword evidence="4" id="KW-0808">Transferase</keyword>
<name>A0A4R2P2T6_9BACL</name>
<keyword evidence="3" id="KW-0597">Phosphoprotein</keyword>
<dbReference type="SMART" id="SM00388">
    <property type="entry name" value="HisKA"/>
    <property type="match status" value="1"/>
</dbReference>
<protein>
    <recommendedName>
        <fullName evidence="2">histidine kinase</fullName>
        <ecNumber evidence="2">2.7.13.3</ecNumber>
    </recommendedName>
</protein>
<dbReference type="InterPro" id="IPR003661">
    <property type="entry name" value="HisK_dim/P_dom"/>
</dbReference>
<dbReference type="Pfam" id="PF02518">
    <property type="entry name" value="HATPase_c"/>
    <property type="match status" value="1"/>
</dbReference>
<evidence type="ECO:0000259" key="11">
    <source>
        <dbReference type="PROSITE" id="PS50113"/>
    </source>
</evidence>
<keyword evidence="8" id="KW-0902">Two-component regulatory system</keyword>
<evidence type="ECO:0000256" key="3">
    <source>
        <dbReference type="ARBA" id="ARBA00022553"/>
    </source>
</evidence>
<dbReference type="CDD" id="cd00075">
    <property type="entry name" value="HATPase"/>
    <property type="match status" value="1"/>
</dbReference>
<dbReference type="InterPro" id="IPR036097">
    <property type="entry name" value="HisK_dim/P_sf"/>
</dbReference>
<dbReference type="PRINTS" id="PR00344">
    <property type="entry name" value="BCTRLSENSOR"/>
</dbReference>
<evidence type="ECO:0000256" key="7">
    <source>
        <dbReference type="ARBA" id="ARBA00022840"/>
    </source>
</evidence>
<dbReference type="PROSITE" id="PS50109">
    <property type="entry name" value="HIS_KIN"/>
    <property type="match status" value="1"/>
</dbReference>
<dbReference type="SUPFAM" id="SSF55785">
    <property type="entry name" value="PYP-like sensor domain (PAS domain)"/>
    <property type="match status" value="1"/>
</dbReference>